<dbReference type="InterPro" id="IPR007110">
    <property type="entry name" value="Ig-like_dom"/>
</dbReference>
<keyword evidence="3" id="KW-1185">Reference proteome</keyword>
<dbReference type="InterPro" id="IPR037448">
    <property type="entry name" value="Zig-8"/>
</dbReference>
<gene>
    <name evidence="2" type="ORF">WMSIL1_LOCUS6443</name>
</gene>
<proteinExistence type="predicted"/>
<dbReference type="Gene3D" id="2.60.40.10">
    <property type="entry name" value="Immunoglobulins"/>
    <property type="match status" value="2"/>
</dbReference>
<dbReference type="Proteomes" id="UP000321570">
    <property type="component" value="Unassembled WGS sequence"/>
</dbReference>
<dbReference type="GO" id="GO:0032589">
    <property type="term" value="C:neuron projection membrane"/>
    <property type="evidence" value="ECO:0007669"/>
    <property type="project" value="TreeGrafter"/>
</dbReference>
<dbReference type="InterPro" id="IPR036179">
    <property type="entry name" value="Ig-like_dom_sf"/>
</dbReference>
<name>A0A564YID6_HYMDI</name>
<accession>A0A564YID6</accession>
<dbReference type="InterPro" id="IPR013783">
    <property type="entry name" value="Ig-like_fold"/>
</dbReference>
<feature type="domain" description="Ig-like" evidence="1">
    <location>
        <begin position="70"/>
        <end position="207"/>
    </location>
</feature>
<evidence type="ECO:0000313" key="3">
    <source>
        <dbReference type="Proteomes" id="UP000321570"/>
    </source>
</evidence>
<dbReference type="SUPFAM" id="SSF48726">
    <property type="entry name" value="Immunoglobulin"/>
    <property type="match status" value="1"/>
</dbReference>
<reference evidence="2 3" key="1">
    <citation type="submission" date="2019-07" db="EMBL/GenBank/DDBJ databases">
        <authorList>
            <person name="Jastrzebski P J."/>
            <person name="Paukszto L."/>
            <person name="Jastrzebski P J."/>
        </authorList>
    </citation>
    <scope>NUCLEOTIDE SEQUENCE [LARGE SCALE GENOMIC DNA]</scope>
    <source>
        <strain evidence="2 3">WMS-il1</strain>
    </source>
</reference>
<evidence type="ECO:0000313" key="2">
    <source>
        <dbReference type="EMBL" id="VUZ47067.1"/>
    </source>
</evidence>
<protein>
    <recommendedName>
        <fullName evidence="1">Ig-like domain-containing protein</fullName>
    </recommendedName>
</protein>
<sequence>MDSRYDAAGPPENKFRRCTRPYALYLASRDFFEPQHFDTDGIFEAWELVIVGVQKKDSGDYHCRLTGHKPQSLVYRLTVKKIASEEITSSKNLITINAQRYARRYESTNFTCSMEASHGDFSRVIIDWYRIAPGHNGAGGQRLIETQEWNNTSVYKEILGDSRSGLRLNAVMQIHSTDFQHDGIYECQAHQITHNERPKVYDSLSVTFTVLPRWQYQRHARNWGLCQEQIAEFPSVHENPNRAHSRVVLSDSPTERQQIARIPFDTHRQFQRFSSQNWKSFLPPGYLTSAADSQLFINLLVMLSSLFLLSFSII</sequence>
<dbReference type="PROSITE" id="PS50835">
    <property type="entry name" value="IG_LIKE"/>
    <property type="match status" value="1"/>
</dbReference>
<dbReference type="EMBL" id="CABIJS010000222">
    <property type="protein sequence ID" value="VUZ47067.1"/>
    <property type="molecule type" value="Genomic_DNA"/>
</dbReference>
<dbReference type="GO" id="GO:0050808">
    <property type="term" value="P:synapse organization"/>
    <property type="evidence" value="ECO:0007669"/>
    <property type="project" value="TreeGrafter"/>
</dbReference>
<organism evidence="2 3">
    <name type="scientific">Hymenolepis diminuta</name>
    <name type="common">Rat tapeworm</name>
    <dbReference type="NCBI Taxonomy" id="6216"/>
    <lineage>
        <taxon>Eukaryota</taxon>
        <taxon>Metazoa</taxon>
        <taxon>Spiralia</taxon>
        <taxon>Lophotrochozoa</taxon>
        <taxon>Platyhelminthes</taxon>
        <taxon>Cestoda</taxon>
        <taxon>Eucestoda</taxon>
        <taxon>Cyclophyllidea</taxon>
        <taxon>Hymenolepididae</taxon>
        <taxon>Hymenolepis</taxon>
    </lineage>
</organism>
<dbReference type="PANTHER" id="PTHR23279:SF36">
    <property type="entry name" value="DEFECTIVE PROBOSCIS EXTENSION RESPONSE 9, ISOFORM A"/>
    <property type="match status" value="1"/>
</dbReference>
<evidence type="ECO:0000259" key="1">
    <source>
        <dbReference type="PROSITE" id="PS50835"/>
    </source>
</evidence>
<dbReference type="AlphaFoldDB" id="A0A564YID6"/>
<dbReference type="PANTHER" id="PTHR23279">
    <property type="entry name" value="DEFECTIVE PROBOSCIS EXTENSION RESPONSE DPR -RELATED"/>
    <property type="match status" value="1"/>
</dbReference>